<proteinExistence type="predicted"/>
<dbReference type="GO" id="GO:0031012">
    <property type="term" value="C:extracellular matrix"/>
    <property type="evidence" value="ECO:0007669"/>
    <property type="project" value="TreeGrafter"/>
</dbReference>
<dbReference type="PANTHER" id="PTHR24373">
    <property type="entry name" value="SLIT RELATED LEUCINE-RICH REPEAT NEURONAL PROTEIN"/>
    <property type="match status" value="1"/>
</dbReference>
<keyword evidence="3" id="KW-1185">Reference proteome</keyword>
<dbReference type="GO" id="GO:0005615">
    <property type="term" value="C:extracellular space"/>
    <property type="evidence" value="ECO:0007669"/>
    <property type="project" value="TreeGrafter"/>
</dbReference>
<organism evidence="2 3">
    <name type="scientific">Mytilus coruscus</name>
    <name type="common">Sea mussel</name>
    <dbReference type="NCBI Taxonomy" id="42192"/>
    <lineage>
        <taxon>Eukaryota</taxon>
        <taxon>Metazoa</taxon>
        <taxon>Spiralia</taxon>
        <taxon>Lophotrochozoa</taxon>
        <taxon>Mollusca</taxon>
        <taxon>Bivalvia</taxon>
        <taxon>Autobranchia</taxon>
        <taxon>Pteriomorphia</taxon>
        <taxon>Mytilida</taxon>
        <taxon>Mytiloidea</taxon>
        <taxon>Mytilidae</taxon>
        <taxon>Mytilinae</taxon>
        <taxon>Mytilus</taxon>
    </lineage>
</organism>
<sequence>MIMCTRSIPQDLPIDIEFLNLSENNLGVISNNSFARYSQLKTLELQNSKIHTVQPEGFDGLNSLENISLAGNELNISTDGLFILKNTRNIINLDFSSNTDSSVKTGYLLYPDEAFQRLTKLRNLSIDLYGQPVFGPGFKYLKLKYIRFKSCSINALQNNTFVYFSDSVTELHLAECKFIENKDIEINVLFPFSKLSILSLSGTMISLTKGLELLYPLRNKSLEILDLSHMVTHPIYDKQSVIPDAIILTAEKTQYL</sequence>
<name>A0A6J7ZYC4_MYTCO</name>
<dbReference type="InterPro" id="IPR032675">
    <property type="entry name" value="LRR_dom_sf"/>
</dbReference>
<evidence type="ECO:0008006" key="4">
    <source>
        <dbReference type="Google" id="ProtNLM"/>
    </source>
</evidence>
<dbReference type="Proteomes" id="UP000507470">
    <property type="component" value="Unassembled WGS sequence"/>
</dbReference>
<dbReference type="Pfam" id="PF13855">
    <property type="entry name" value="LRR_8"/>
    <property type="match status" value="1"/>
</dbReference>
<dbReference type="OrthoDB" id="6287768at2759"/>
<dbReference type="AlphaFoldDB" id="A0A6J7ZYC4"/>
<dbReference type="InterPro" id="IPR050328">
    <property type="entry name" value="Dev_Immune_Receptor"/>
</dbReference>
<dbReference type="PANTHER" id="PTHR24373:SF397">
    <property type="entry name" value="IG-LIKE DOMAIN-CONTAINING PROTEIN"/>
    <property type="match status" value="1"/>
</dbReference>
<evidence type="ECO:0000256" key="1">
    <source>
        <dbReference type="ARBA" id="ARBA00022729"/>
    </source>
</evidence>
<evidence type="ECO:0000313" key="2">
    <source>
        <dbReference type="EMBL" id="CAC5358822.1"/>
    </source>
</evidence>
<dbReference type="InterPro" id="IPR001611">
    <property type="entry name" value="Leu-rich_rpt"/>
</dbReference>
<keyword evidence="1" id="KW-0732">Signal</keyword>
<accession>A0A6J7ZYC4</accession>
<dbReference type="Gene3D" id="3.80.10.10">
    <property type="entry name" value="Ribonuclease Inhibitor"/>
    <property type="match status" value="2"/>
</dbReference>
<protein>
    <recommendedName>
        <fullName evidence="4">LINGO</fullName>
    </recommendedName>
</protein>
<evidence type="ECO:0000313" key="3">
    <source>
        <dbReference type="Proteomes" id="UP000507470"/>
    </source>
</evidence>
<gene>
    <name evidence="2" type="ORF">MCOR_1907</name>
</gene>
<reference evidence="2 3" key="1">
    <citation type="submission" date="2020-06" db="EMBL/GenBank/DDBJ databases">
        <authorList>
            <person name="Li R."/>
            <person name="Bekaert M."/>
        </authorList>
    </citation>
    <scope>NUCLEOTIDE SEQUENCE [LARGE SCALE GENOMIC DNA]</scope>
    <source>
        <strain evidence="3">wild</strain>
    </source>
</reference>
<dbReference type="EMBL" id="CACVKT020000401">
    <property type="protein sequence ID" value="CAC5358822.1"/>
    <property type="molecule type" value="Genomic_DNA"/>
</dbReference>
<dbReference type="SUPFAM" id="SSF52058">
    <property type="entry name" value="L domain-like"/>
    <property type="match status" value="1"/>
</dbReference>